<dbReference type="STRING" id="1798500.A3C21_04225"/>
<proteinExistence type="predicted"/>
<accession>A0A1F6DZY2</accession>
<gene>
    <name evidence="4" type="ORF">A3C21_04225</name>
</gene>
<evidence type="ECO:0000313" key="5">
    <source>
        <dbReference type="Proteomes" id="UP000178572"/>
    </source>
</evidence>
<comment type="caution">
    <text evidence="4">The sequence shown here is derived from an EMBL/GenBank/DDBJ whole genome shotgun (WGS) entry which is preliminary data.</text>
</comment>
<evidence type="ECO:0000256" key="2">
    <source>
        <dbReference type="ARBA" id="ARBA00023315"/>
    </source>
</evidence>
<dbReference type="Proteomes" id="UP000178572">
    <property type="component" value="Unassembled WGS sequence"/>
</dbReference>
<dbReference type="EMBL" id="MFLN01000031">
    <property type="protein sequence ID" value="OGG67004.1"/>
    <property type="molecule type" value="Genomic_DNA"/>
</dbReference>
<dbReference type="CDD" id="cd04301">
    <property type="entry name" value="NAT_SF"/>
    <property type="match status" value="1"/>
</dbReference>
<dbReference type="PANTHER" id="PTHR43877">
    <property type="entry name" value="AMINOALKYLPHOSPHONATE N-ACETYLTRANSFERASE-RELATED-RELATED"/>
    <property type="match status" value="1"/>
</dbReference>
<reference evidence="4 5" key="1">
    <citation type="journal article" date="2016" name="Nat. Commun.">
        <title>Thousands of microbial genomes shed light on interconnected biogeochemical processes in an aquifer system.</title>
        <authorList>
            <person name="Anantharaman K."/>
            <person name="Brown C.T."/>
            <person name="Hug L.A."/>
            <person name="Sharon I."/>
            <person name="Castelle C.J."/>
            <person name="Probst A.J."/>
            <person name="Thomas B.C."/>
            <person name="Singh A."/>
            <person name="Wilkins M.J."/>
            <person name="Karaoz U."/>
            <person name="Brodie E.L."/>
            <person name="Williams K.H."/>
            <person name="Hubbard S.S."/>
            <person name="Banfield J.F."/>
        </authorList>
    </citation>
    <scope>NUCLEOTIDE SEQUENCE [LARGE SCALE GENOMIC DNA]</scope>
</reference>
<dbReference type="InterPro" id="IPR016181">
    <property type="entry name" value="Acyl_CoA_acyltransferase"/>
</dbReference>
<feature type="domain" description="N-acetyltransferase" evidence="3">
    <location>
        <begin position="3"/>
        <end position="166"/>
    </location>
</feature>
<dbReference type="Gene3D" id="3.40.630.30">
    <property type="match status" value="1"/>
</dbReference>
<evidence type="ECO:0000256" key="1">
    <source>
        <dbReference type="ARBA" id="ARBA00022679"/>
    </source>
</evidence>
<dbReference type="InterPro" id="IPR050832">
    <property type="entry name" value="Bact_Acetyltransf"/>
</dbReference>
<protein>
    <recommendedName>
        <fullName evidence="3">N-acetyltransferase domain-containing protein</fullName>
    </recommendedName>
</protein>
<dbReference type="InterPro" id="IPR000182">
    <property type="entry name" value="GNAT_dom"/>
</dbReference>
<keyword evidence="1" id="KW-0808">Transferase</keyword>
<dbReference type="PROSITE" id="PS51186">
    <property type="entry name" value="GNAT"/>
    <property type="match status" value="1"/>
</dbReference>
<dbReference type="AlphaFoldDB" id="A0A1F6DZY2"/>
<evidence type="ECO:0000259" key="3">
    <source>
        <dbReference type="PROSITE" id="PS51186"/>
    </source>
</evidence>
<organism evidence="4 5">
    <name type="scientific">Candidatus Kaiserbacteria bacterium RIFCSPHIGHO2_02_FULL_59_21</name>
    <dbReference type="NCBI Taxonomy" id="1798500"/>
    <lineage>
        <taxon>Bacteria</taxon>
        <taxon>Candidatus Kaiseribacteriota</taxon>
    </lineage>
</organism>
<keyword evidence="2" id="KW-0012">Acyltransferase</keyword>
<dbReference type="GO" id="GO:0016747">
    <property type="term" value="F:acyltransferase activity, transferring groups other than amino-acyl groups"/>
    <property type="evidence" value="ECO:0007669"/>
    <property type="project" value="InterPro"/>
</dbReference>
<evidence type="ECO:0000313" key="4">
    <source>
        <dbReference type="EMBL" id="OGG67004.1"/>
    </source>
</evidence>
<dbReference type="SUPFAM" id="SSF55729">
    <property type="entry name" value="Acyl-CoA N-acyltransferases (Nat)"/>
    <property type="match status" value="1"/>
</dbReference>
<dbReference type="PANTHER" id="PTHR43877:SF2">
    <property type="entry name" value="AMINOALKYLPHOSPHONATE N-ACETYLTRANSFERASE-RELATED"/>
    <property type="match status" value="1"/>
</dbReference>
<name>A0A1F6DZY2_9BACT</name>
<dbReference type="Pfam" id="PF00583">
    <property type="entry name" value="Acetyltransf_1"/>
    <property type="match status" value="1"/>
</dbReference>
<sequence length="172" mass="19554">MDIEVAQAGWRDFPVLWSLQKKILREAEHLVATGEERKEPFAYALAKAFLHRKRVHTFLALEGGEMVGYITLVSGKFKKIRDTVYIVVGVRASHRGRGIGTKLLARAEEFARERGMHRMELEVSDKNEYAIRLYERLGYAAEGRRREATKTSGGYNDIIWMGKLLSNGGGRV</sequence>